<evidence type="ECO:0000256" key="9">
    <source>
        <dbReference type="ARBA" id="ARBA00023242"/>
    </source>
</evidence>
<keyword evidence="8" id="KW-0234">DNA repair</keyword>
<dbReference type="NCBIfam" id="TIGR00598">
    <property type="entry name" value="rad14"/>
    <property type="match status" value="1"/>
</dbReference>
<name>A0A8H6C0N4_CANAX</name>
<dbReference type="Pfam" id="PF05181">
    <property type="entry name" value="XPA_C"/>
    <property type="match status" value="1"/>
</dbReference>
<dbReference type="InterPro" id="IPR000465">
    <property type="entry name" value="XPA/RAD14"/>
</dbReference>
<feature type="compositionally biased region" description="Low complexity" evidence="10">
    <location>
        <begin position="41"/>
        <end position="62"/>
    </location>
</feature>
<evidence type="ECO:0000256" key="4">
    <source>
        <dbReference type="ARBA" id="ARBA00022763"/>
    </source>
</evidence>
<dbReference type="GO" id="GO:0000715">
    <property type="term" value="P:nucleotide-excision repair, DNA damage recognition"/>
    <property type="evidence" value="ECO:0007669"/>
    <property type="project" value="EnsemblFungi"/>
</dbReference>
<accession>A0A8H6C0N4</accession>
<feature type="region of interest" description="Disordered" evidence="10">
    <location>
        <begin position="20"/>
        <end position="101"/>
    </location>
</feature>
<dbReference type="Gene3D" id="3.90.530.10">
    <property type="entry name" value="XPA C-terminal domain"/>
    <property type="match status" value="1"/>
</dbReference>
<protein>
    <submittedName>
        <fullName evidence="12">DNA repair protein</fullName>
    </submittedName>
</protein>
<keyword evidence="4" id="KW-0227">DNA damage</keyword>
<evidence type="ECO:0000256" key="8">
    <source>
        <dbReference type="ARBA" id="ARBA00023204"/>
    </source>
</evidence>
<evidence type="ECO:0000256" key="6">
    <source>
        <dbReference type="ARBA" id="ARBA00022833"/>
    </source>
</evidence>
<evidence type="ECO:0000313" key="12">
    <source>
        <dbReference type="EMBL" id="KAF6070610.1"/>
    </source>
</evidence>
<feature type="compositionally biased region" description="Basic and acidic residues" evidence="10">
    <location>
        <begin position="118"/>
        <end position="127"/>
    </location>
</feature>
<evidence type="ECO:0000313" key="13">
    <source>
        <dbReference type="Proteomes" id="UP000536275"/>
    </source>
</evidence>
<proteinExistence type="inferred from homology"/>
<dbReference type="Proteomes" id="UP000536275">
    <property type="component" value="Unassembled WGS sequence"/>
</dbReference>
<dbReference type="PANTHER" id="PTHR10142">
    <property type="entry name" value="DNA REPAIR PROTEIN COMPLEMENTING XP-A CELLS"/>
    <property type="match status" value="1"/>
</dbReference>
<dbReference type="GO" id="GO:0000110">
    <property type="term" value="C:nucleotide-excision repair factor 1 complex"/>
    <property type="evidence" value="ECO:0007669"/>
    <property type="project" value="EnsemblFungi"/>
</dbReference>
<evidence type="ECO:0000256" key="7">
    <source>
        <dbReference type="ARBA" id="ARBA00023125"/>
    </source>
</evidence>
<sequence length="396" mass="46540">MASHIRGNLTEEQLKRIEANRKRALERLQQKKKKDAGEHVPSSTPKSTSTTTTKETGSYSPTKTLSQIVNSDSVQVSSKFVEIETDGSVKKRRVLTEEQRQKIEQNRLRAIEIQKNLKQRENQKDDSTTSSKPVDNIRLNQNRPDSVVSSTKKFQPPPIRKQDYIEFDFATMKDTKGGFLQDEKTNTQGADEQTLQDWKNKQRELQKIRELPPPIDLQNIPRCRECQSMEVDANLMTNFNVRACRKCIKALPEKYSLLTKTECKEDYLLTEPELQDTTLLPRIEKPNPHGYSRMQLFVRFQVEEFAWKKWGGPEELDKEWERREENKVKRKEKKYHDQLREMRKRTRAEEYTRKLRDGKSLGERHVHDWSSPVNIDKHTIKRRCIDCGIETEEVVI</sequence>
<keyword evidence="7" id="KW-0238">DNA-binding</keyword>
<dbReference type="InterPro" id="IPR009061">
    <property type="entry name" value="DNA-bd_dom_put_sf"/>
</dbReference>
<keyword evidence="6" id="KW-0862">Zinc</keyword>
<keyword evidence="3" id="KW-0479">Metal-binding</keyword>
<comment type="subcellular location">
    <subcellularLocation>
        <location evidence="1">Nucleus</location>
    </subcellularLocation>
</comment>
<dbReference type="SMR" id="A0A8H6C0N4"/>
<feature type="region of interest" description="Disordered" evidence="10">
    <location>
        <begin position="116"/>
        <end position="156"/>
    </location>
</feature>
<keyword evidence="5" id="KW-0863">Zinc-finger</keyword>
<dbReference type="PANTHER" id="PTHR10142:SF0">
    <property type="entry name" value="DNA REPAIR PROTEIN COMPLEMENTING XP-A CELLS"/>
    <property type="match status" value="1"/>
</dbReference>
<dbReference type="SUPFAM" id="SSF46955">
    <property type="entry name" value="Putative DNA-binding domain"/>
    <property type="match status" value="1"/>
</dbReference>
<dbReference type="GO" id="GO:0003684">
    <property type="term" value="F:damaged DNA binding"/>
    <property type="evidence" value="ECO:0007669"/>
    <property type="project" value="EnsemblFungi"/>
</dbReference>
<evidence type="ECO:0000256" key="5">
    <source>
        <dbReference type="ARBA" id="ARBA00022771"/>
    </source>
</evidence>
<comment type="caution">
    <text evidence="12">The sequence shown here is derived from an EMBL/GenBank/DDBJ whole genome shotgun (WGS) entry which is preliminary data.</text>
</comment>
<dbReference type="InterPro" id="IPR022652">
    <property type="entry name" value="Znf_XPA_CS"/>
</dbReference>
<dbReference type="GO" id="GO:0006284">
    <property type="term" value="P:base-excision repair"/>
    <property type="evidence" value="ECO:0007669"/>
    <property type="project" value="TreeGrafter"/>
</dbReference>
<dbReference type="GO" id="GO:0070914">
    <property type="term" value="P:UV-damage excision repair"/>
    <property type="evidence" value="ECO:0007669"/>
    <property type="project" value="EnsemblFungi"/>
</dbReference>
<evidence type="ECO:0000256" key="3">
    <source>
        <dbReference type="ARBA" id="ARBA00022723"/>
    </source>
</evidence>
<feature type="compositionally biased region" description="Basic and acidic residues" evidence="10">
    <location>
        <begin position="20"/>
        <end position="29"/>
    </location>
</feature>
<dbReference type="GO" id="GO:0008270">
    <property type="term" value="F:zinc ion binding"/>
    <property type="evidence" value="ECO:0007669"/>
    <property type="project" value="UniProtKB-KW"/>
</dbReference>
<dbReference type="CDD" id="cd21077">
    <property type="entry name" value="DBD_Rad14"/>
    <property type="match status" value="1"/>
</dbReference>
<dbReference type="GO" id="GO:1901255">
    <property type="term" value="P:nucleotide-excision repair involved in interstrand cross-link repair"/>
    <property type="evidence" value="ECO:0007669"/>
    <property type="project" value="EnsemblFungi"/>
</dbReference>
<feature type="domain" description="XPA C-terminal" evidence="11">
    <location>
        <begin position="254"/>
        <end position="302"/>
    </location>
</feature>
<dbReference type="EMBL" id="JABWAD010000022">
    <property type="protein sequence ID" value="KAF6070610.1"/>
    <property type="molecule type" value="Genomic_DNA"/>
</dbReference>
<dbReference type="Pfam" id="PF01286">
    <property type="entry name" value="XPA_N"/>
    <property type="match status" value="1"/>
</dbReference>
<evidence type="ECO:0000256" key="1">
    <source>
        <dbReference type="ARBA" id="ARBA00004123"/>
    </source>
</evidence>
<feature type="compositionally biased region" description="Polar residues" evidence="10">
    <location>
        <begin position="128"/>
        <end position="153"/>
    </location>
</feature>
<feature type="compositionally biased region" description="Polar residues" evidence="10">
    <location>
        <begin position="63"/>
        <end position="78"/>
    </location>
</feature>
<evidence type="ECO:0000256" key="10">
    <source>
        <dbReference type="SAM" id="MobiDB-lite"/>
    </source>
</evidence>
<evidence type="ECO:0000259" key="11">
    <source>
        <dbReference type="Pfam" id="PF05181"/>
    </source>
</evidence>
<comment type="similarity">
    <text evidence="2">Belongs to the XPA family.</text>
</comment>
<gene>
    <name evidence="12" type="ORF">FOB64_001713</name>
</gene>
<dbReference type="InterPro" id="IPR037129">
    <property type="entry name" value="XPA_sf"/>
</dbReference>
<dbReference type="AlphaFoldDB" id="A0A8H6C0N4"/>
<dbReference type="InterPro" id="IPR022656">
    <property type="entry name" value="XPA_C"/>
</dbReference>
<organism evidence="12 13">
    <name type="scientific">Candida albicans</name>
    <name type="common">Yeast</name>
    <dbReference type="NCBI Taxonomy" id="5476"/>
    <lineage>
        <taxon>Eukaryota</taxon>
        <taxon>Fungi</taxon>
        <taxon>Dikarya</taxon>
        <taxon>Ascomycota</taxon>
        <taxon>Saccharomycotina</taxon>
        <taxon>Pichiomycetes</taxon>
        <taxon>Debaryomycetaceae</taxon>
        <taxon>Candida/Lodderomyces clade</taxon>
        <taxon>Candida</taxon>
    </lineage>
</organism>
<evidence type="ECO:0000256" key="2">
    <source>
        <dbReference type="ARBA" id="ARBA00005548"/>
    </source>
</evidence>
<reference evidence="12 13" key="1">
    <citation type="submission" date="2020-03" db="EMBL/GenBank/DDBJ databases">
        <title>FDA dAtabase for Regulatory Grade micrObial Sequences (FDA-ARGOS): Supporting development and validation of Infectious Disease Dx tests.</title>
        <authorList>
            <person name="Campos J."/>
            <person name="Goldberg B."/>
            <person name="Tallon L."/>
            <person name="Sadzewicz L."/>
            <person name="Vavikolanu K."/>
            <person name="Mehta A."/>
            <person name="Aluvathingal J."/>
            <person name="Nadendla S."/>
            <person name="Nandy P."/>
            <person name="Geyer C."/>
            <person name="Yan Y."/>
            <person name="Sichtig H."/>
        </authorList>
    </citation>
    <scope>NUCLEOTIDE SEQUENCE [LARGE SCALE GENOMIC DNA]</scope>
    <source>
        <strain evidence="12 13">FDAARGOS_656</strain>
    </source>
</reference>
<keyword evidence="9" id="KW-0539">Nucleus</keyword>